<accession>A0A0M3QVC2</accession>
<keyword evidence="5" id="KW-1185">Reference proteome</keyword>
<dbReference type="GO" id="GO:0008270">
    <property type="term" value="F:zinc ion binding"/>
    <property type="evidence" value="ECO:0007669"/>
    <property type="project" value="UniProtKB-UniRule"/>
</dbReference>
<feature type="region of interest" description="Disordered" evidence="2">
    <location>
        <begin position="171"/>
        <end position="207"/>
    </location>
</feature>
<dbReference type="InterPro" id="IPR007529">
    <property type="entry name" value="Znf_HIT"/>
</dbReference>
<feature type="domain" description="HIT-type" evidence="3">
    <location>
        <begin position="566"/>
        <end position="600"/>
    </location>
</feature>
<feature type="region of interest" description="Disordered" evidence="2">
    <location>
        <begin position="255"/>
        <end position="468"/>
    </location>
</feature>
<dbReference type="PROSITE" id="PS51083">
    <property type="entry name" value="ZF_HIT"/>
    <property type="match status" value="1"/>
</dbReference>
<dbReference type="AlphaFoldDB" id="A0A0M3QVC2"/>
<dbReference type="Pfam" id="PF21373">
    <property type="entry name" value="ZNHIT3_C"/>
    <property type="match status" value="1"/>
</dbReference>
<dbReference type="OrthoDB" id="18412at2759"/>
<organism evidence="4 5">
    <name type="scientific">Drosophila busckii</name>
    <name type="common">Fruit fly</name>
    <dbReference type="NCBI Taxonomy" id="30019"/>
    <lineage>
        <taxon>Eukaryota</taxon>
        <taxon>Metazoa</taxon>
        <taxon>Ecdysozoa</taxon>
        <taxon>Arthropoda</taxon>
        <taxon>Hexapoda</taxon>
        <taxon>Insecta</taxon>
        <taxon>Pterygota</taxon>
        <taxon>Neoptera</taxon>
        <taxon>Endopterygota</taxon>
        <taxon>Diptera</taxon>
        <taxon>Brachycera</taxon>
        <taxon>Muscomorpha</taxon>
        <taxon>Ephydroidea</taxon>
        <taxon>Drosophilidae</taxon>
        <taxon>Drosophila</taxon>
    </lineage>
</organism>
<proteinExistence type="predicted"/>
<feature type="compositionally biased region" description="Basic and acidic residues" evidence="2">
    <location>
        <begin position="28"/>
        <end position="38"/>
    </location>
</feature>
<dbReference type="CDD" id="cd23024">
    <property type="entry name" value="zf-HIT_ZNHIT2-3"/>
    <property type="match status" value="1"/>
</dbReference>
<evidence type="ECO:0000313" key="4">
    <source>
        <dbReference type="EMBL" id="ALC42123.1"/>
    </source>
</evidence>
<feature type="compositionally biased region" description="Basic and acidic residues" evidence="2">
    <location>
        <begin position="255"/>
        <end position="373"/>
    </location>
</feature>
<sequence>MAEYNNCRFNYSPGKTTKRKSGNSPGPIDKKSRKDKHEKNRTKSKKELKAQPEACPQTFPPFGKELNLSSDSSDNEDGSSSESASETAKGATLLINKIDTLAERAKKNSISNVAASIDNNIRHPSVRHESVREACIRHLSVRGESMHPSVRYTSVQQQIVPQQTVRFNSVQNEKIRSNSVRPEDVRHNSERSESIRPSVNSVPQLDERQINKSKTEKLEGQVPNQSRFPSVDQCFKQPSTQMRFNSVKQQLRFDSVKQQEQPRFESIKKQEQQRFESVKNPEQPRFESVKKQEQPRFESVKNLEQPRFESVKKQEEQRFESVKNPEQPRFESIKKQEQQRFESVKKQEQPRFESVKNPEQPRFESVKKQEQRRFKSVKNPEQPRFESIKKQEEQRFESVKKQEQPRFESVKNPEQPRFESVKKQEQRRFESVKNPEQPRFESIKKQEEQRFESVKKQEQPRFDSVKKQEYNSTTKLQLKIQQPCKVPDHSSNDSLPYLAVKFTKNNSDMDTPIDCCSGPPAWNFEIELGPDPLGYQRGLILEKIHKLCNLALPDVTFAQSYGAMECVNCAVKTNKYKCSKCLLPYCSVNCYKTHKESPECARTLAKEQPGQLDKAVAEEPTIYPPFSTEDTLTPAQLEQLGNNGTLRDLLCNPHLRSLLQQIDVSHNAQLAMTAAMQEPLFIEFANACLQEVEPMSDQERAELELCS</sequence>
<dbReference type="SUPFAM" id="SSF144232">
    <property type="entry name" value="HIT/MYND zinc finger-like"/>
    <property type="match status" value="1"/>
</dbReference>
<feature type="region of interest" description="Disordered" evidence="2">
    <location>
        <begin position="1"/>
        <end position="87"/>
    </location>
</feature>
<gene>
    <name evidence="4" type="ORF">Dbus_chr2Rg1702</name>
</gene>
<evidence type="ECO:0000256" key="2">
    <source>
        <dbReference type="SAM" id="MobiDB-lite"/>
    </source>
</evidence>
<dbReference type="Gene3D" id="3.30.60.190">
    <property type="match status" value="1"/>
</dbReference>
<dbReference type="SUPFAM" id="SSF58113">
    <property type="entry name" value="Apolipoprotein A-I"/>
    <property type="match status" value="1"/>
</dbReference>
<dbReference type="Pfam" id="PF04438">
    <property type="entry name" value="zf-HIT"/>
    <property type="match status" value="1"/>
</dbReference>
<keyword evidence="1" id="KW-0862">Zinc</keyword>
<name>A0A0M3QVC2_DROBS</name>
<dbReference type="Proteomes" id="UP000494163">
    <property type="component" value="Chromosome 2R"/>
</dbReference>
<keyword evidence="1" id="KW-0479">Metal-binding</keyword>
<dbReference type="EMBL" id="CP012524">
    <property type="protein sequence ID" value="ALC42123.1"/>
    <property type="molecule type" value="Genomic_DNA"/>
</dbReference>
<reference evidence="4 5" key="1">
    <citation type="submission" date="2015-08" db="EMBL/GenBank/DDBJ databases">
        <title>Ancestral chromatin configuration constrains chromatin evolution on differentiating sex chromosomes in Drosophila.</title>
        <authorList>
            <person name="Zhou Q."/>
            <person name="Bachtrog D."/>
        </authorList>
    </citation>
    <scope>NUCLEOTIDE SEQUENCE [LARGE SCALE GENOMIC DNA]</scope>
    <source>
        <tissue evidence="4">Whole larvae</tissue>
    </source>
</reference>
<feature type="compositionally biased region" description="Basic and acidic residues" evidence="2">
    <location>
        <begin position="173"/>
        <end position="194"/>
    </location>
</feature>
<evidence type="ECO:0000259" key="3">
    <source>
        <dbReference type="PROSITE" id="PS51083"/>
    </source>
</evidence>
<dbReference type="SMR" id="A0A0M3QVC2"/>
<evidence type="ECO:0000313" key="5">
    <source>
        <dbReference type="Proteomes" id="UP000494163"/>
    </source>
</evidence>
<evidence type="ECO:0000256" key="1">
    <source>
        <dbReference type="PROSITE-ProRule" id="PRU00453"/>
    </source>
</evidence>
<protein>
    <submittedName>
        <fullName evidence="4">CG8204</fullName>
    </submittedName>
</protein>
<dbReference type="InterPro" id="IPR048371">
    <property type="entry name" value="ZNHIT3_C"/>
</dbReference>
<feature type="compositionally biased region" description="Basic and acidic residues" evidence="2">
    <location>
        <begin position="381"/>
        <end position="468"/>
    </location>
</feature>
<keyword evidence="1" id="KW-0863">Zinc-finger</keyword>
<dbReference type="STRING" id="30019.A0A0M3QVC2"/>